<gene>
    <name evidence="2" type="ORF">Tci_022540</name>
</gene>
<dbReference type="PANTHER" id="PTHR31672">
    <property type="entry name" value="BNACNNG10540D PROTEIN"/>
    <property type="match status" value="1"/>
</dbReference>
<dbReference type="AlphaFoldDB" id="A0A6L2KPL7"/>
<protein>
    <recommendedName>
        <fullName evidence="1">F-box domain-containing protein</fullName>
    </recommendedName>
</protein>
<reference evidence="2" key="1">
    <citation type="journal article" date="2019" name="Sci. Rep.">
        <title>Draft genome of Tanacetum cinerariifolium, the natural source of mosquito coil.</title>
        <authorList>
            <person name="Yamashiro T."/>
            <person name="Shiraishi A."/>
            <person name="Satake H."/>
            <person name="Nakayama K."/>
        </authorList>
    </citation>
    <scope>NUCLEOTIDE SEQUENCE</scope>
</reference>
<evidence type="ECO:0000313" key="2">
    <source>
        <dbReference type="EMBL" id="GEU50562.1"/>
    </source>
</evidence>
<dbReference type="PANTHER" id="PTHR31672:SF10">
    <property type="entry name" value="F-BOX DOMAIN-CONTAINING PROTEIN"/>
    <property type="match status" value="1"/>
</dbReference>
<organism evidence="2">
    <name type="scientific">Tanacetum cinerariifolium</name>
    <name type="common">Dalmatian daisy</name>
    <name type="synonym">Chrysanthemum cinerariifolium</name>
    <dbReference type="NCBI Taxonomy" id="118510"/>
    <lineage>
        <taxon>Eukaryota</taxon>
        <taxon>Viridiplantae</taxon>
        <taxon>Streptophyta</taxon>
        <taxon>Embryophyta</taxon>
        <taxon>Tracheophyta</taxon>
        <taxon>Spermatophyta</taxon>
        <taxon>Magnoliopsida</taxon>
        <taxon>eudicotyledons</taxon>
        <taxon>Gunneridae</taxon>
        <taxon>Pentapetalae</taxon>
        <taxon>asterids</taxon>
        <taxon>campanulids</taxon>
        <taxon>Asterales</taxon>
        <taxon>Asteraceae</taxon>
        <taxon>Asteroideae</taxon>
        <taxon>Anthemideae</taxon>
        <taxon>Anthemidinae</taxon>
        <taxon>Tanacetum</taxon>
    </lineage>
</organism>
<dbReference type="InterPro" id="IPR050796">
    <property type="entry name" value="SCF_F-box_component"/>
</dbReference>
<proteinExistence type="predicted"/>
<dbReference type="SUPFAM" id="SSF81383">
    <property type="entry name" value="F-box domain"/>
    <property type="match status" value="1"/>
</dbReference>
<dbReference type="Pfam" id="PF00646">
    <property type="entry name" value="F-box"/>
    <property type="match status" value="1"/>
</dbReference>
<dbReference type="InterPro" id="IPR036047">
    <property type="entry name" value="F-box-like_dom_sf"/>
</dbReference>
<evidence type="ECO:0000259" key="1">
    <source>
        <dbReference type="SMART" id="SM00256"/>
    </source>
</evidence>
<comment type="caution">
    <text evidence="2">The sequence shown here is derived from an EMBL/GenBank/DDBJ whole genome shotgun (WGS) entry which is preliminary data.</text>
</comment>
<feature type="domain" description="F-box" evidence="1">
    <location>
        <begin position="5"/>
        <end position="46"/>
    </location>
</feature>
<dbReference type="InterPro" id="IPR001810">
    <property type="entry name" value="F-box_dom"/>
</dbReference>
<name>A0A6L2KPL7_TANCI</name>
<sequence length="386" mass="44260">MSDNIPFELQMEIITRVSDLKSLVRLRSVSKPWKSFIDSSDFISGYGARHTQPHHSLLLRYIDSFEGKMKYICFVDDDNDTFTQQQDFAPTLPMLVKELTGDSCVVGSSYGLWCFYMKKESKREMIVLWNPSIRKSIGILLPNHVQTGHVFGFAVCPVTTDPTIVKIMYPWKVEIFTLSSKRWTMTPCSNLPRNSIRFRQPSHVIGRCIYWVAYEVITTMGVSCIYYMIVSLDLVAKEFRVVDVPNNLTIRFLESKLFISKLRESLVLFVPRNGGNIPACAVWKMEHDGSFTKLFTFNTPDKEISNVLGFRKNGKPVMEIQWQGQGEHFGIYRDNSALGVYEQCSEHINDLGIYGIEDTFFMTFYKESLLLLDHSDGCVYPNEGAA</sequence>
<dbReference type="EMBL" id="BKCJ010002733">
    <property type="protein sequence ID" value="GEU50562.1"/>
    <property type="molecule type" value="Genomic_DNA"/>
</dbReference>
<dbReference type="SMART" id="SM00256">
    <property type="entry name" value="FBOX"/>
    <property type="match status" value="1"/>
</dbReference>
<accession>A0A6L2KPL7</accession>